<dbReference type="RefSeq" id="WP_209650127.1">
    <property type="nucleotide sequence ID" value="NZ_JBEPNV010000001.1"/>
</dbReference>
<feature type="region of interest" description="Disordered" evidence="1">
    <location>
        <begin position="125"/>
        <end position="147"/>
    </location>
</feature>
<comment type="caution">
    <text evidence="2">The sequence shown here is derived from an EMBL/GenBank/DDBJ whole genome shotgun (WGS) entry which is preliminary data.</text>
</comment>
<protein>
    <submittedName>
        <fullName evidence="2">Uncharacterized protein</fullName>
    </submittedName>
</protein>
<evidence type="ECO:0000313" key="2">
    <source>
        <dbReference type="EMBL" id="MET3863058.1"/>
    </source>
</evidence>
<proteinExistence type="predicted"/>
<name>A0ABV2N997_9HYPH</name>
<keyword evidence="3" id="KW-1185">Reference proteome</keyword>
<evidence type="ECO:0000313" key="3">
    <source>
        <dbReference type="Proteomes" id="UP001549119"/>
    </source>
</evidence>
<gene>
    <name evidence="2" type="ORF">ABIC20_000367</name>
</gene>
<dbReference type="EMBL" id="JBEPNW010000002">
    <property type="protein sequence ID" value="MET3863058.1"/>
    <property type="molecule type" value="Genomic_DNA"/>
</dbReference>
<feature type="compositionally biased region" description="Polar residues" evidence="1">
    <location>
        <begin position="125"/>
        <end position="135"/>
    </location>
</feature>
<organism evidence="2 3">
    <name type="scientific">Methylobacterium radiotolerans</name>
    <dbReference type="NCBI Taxonomy" id="31998"/>
    <lineage>
        <taxon>Bacteria</taxon>
        <taxon>Pseudomonadati</taxon>
        <taxon>Pseudomonadota</taxon>
        <taxon>Alphaproteobacteria</taxon>
        <taxon>Hyphomicrobiales</taxon>
        <taxon>Methylobacteriaceae</taxon>
        <taxon>Methylobacterium</taxon>
    </lineage>
</organism>
<evidence type="ECO:0000256" key="1">
    <source>
        <dbReference type="SAM" id="MobiDB-lite"/>
    </source>
</evidence>
<accession>A0ABV2N997</accession>
<dbReference type="Proteomes" id="UP001549119">
    <property type="component" value="Unassembled WGS sequence"/>
</dbReference>
<reference evidence="2 3" key="1">
    <citation type="submission" date="2024-06" db="EMBL/GenBank/DDBJ databases">
        <title>Genomics of switchgrass bacterial isolates.</title>
        <authorList>
            <person name="Shade A."/>
        </authorList>
    </citation>
    <scope>NUCLEOTIDE SEQUENCE [LARGE SCALE GENOMIC DNA]</scope>
    <source>
        <strain evidence="2 3">PvP084</strain>
    </source>
</reference>
<sequence>MTVTRQQAIQLIYALMYGASDTARLRLDKTVPSRLAASVRRLLDEDVSQARASQSGQPTSTLAFYDELPSGTGHEVRYTPYRVFNLAVAHELTRFGCKQGEVVDLIAAIQDNLKGAFSRANDSLQTWGRTSSTETGEADPRSSPQKRRQQLKIFLVLRRVEATEHAVQYYGPSVEERERLNYIEIFDSSVKLAAFLSEELTGGLFGAFVIELSELAVRISELVQHAPVRKRGRQTSTPPANWGDVVAQFRVRDRDHE</sequence>